<dbReference type="GO" id="GO:0003690">
    <property type="term" value="F:double-stranded DNA binding"/>
    <property type="evidence" value="ECO:0007669"/>
    <property type="project" value="TreeGrafter"/>
</dbReference>
<organism evidence="7 8">
    <name type="scientific">Pseudidiomarina aestuarii</name>
    <dbReference type="NCBI Taxonomy" id="624146"/>
    <lineage>
        <taxon>Bacteria</taxon>
        <taxon>Pseudomonadati</taxon>
        <taxon>Pseudomonadota</taxon>
        <taxon>Gammaproteobacteria</taxon>
        <taxon>Alteromonadales</taxon>
        <taxon>Idiomarinaceae</taxon>
        <taxon>Pseudidiomarina</taxon>
    </lineage>
</organism>
<proteinExistence type="inferred from homology"/>
<comment type="function">
    <text evidence="6">May be involved in recombination.</text>
</comment>
<gene>
    <name evidence="6" type="primary">rdgC</name>
    <name evidence="7" type="ORF">C9928_02910</name>
</gene>
<evidence type="ECO:0000313" key="7">
    <source>
        <dbReference type="EMBL" id="PTB89611.1"/>
    </source>
</evidence>
<protein>
    <recommendedName>
        <fullName evidence="3 6">Recombination-associated protein RdgC</fullName>
    </recommendedName>
</protein>
<dbReference type="InterPro" id="IPR007476">
    <property type="entry name" value="RdgC"/>
</dbReference>
<comment type="caution">
    <text evidence="7">The sequence shown here is derived from an EMBL/GenBank/DDBJ whole genome shotgun (WGS) entry which is preliminary data.</text>
</comment>
<dbReference type="AlphaFoldDB" id="A0A2T4CU68"/>
<evidence type="ECO:0000256" key="3">
    <source>
        <dbReference type="ARBA" id="ARBA00022296"/>
    </source>
</evidence>
<name>A0A2T4CU68_9GAMM</name>
<dbReference type="GO" id="GO:0006310">
    <property type="term" value="P:DNA recombination"/>
    <property type="evidence" value="ECO:0007669"/>
    <property type="project" value="UniProtKB-UniRule"/>
</dbReference>
<dbReference type="GO" id="GO:0005737">
    <property type="term" value="C:cytoplasm"/>
    <property type="evidence" value="ECO:0007669"/>
    <property type="project" value="UniProtKB-UniRule"/>
</dbReference>
<dbReference type="GO" id="GO:0043590">
    <property type="term" value="C:bacterial nucleoid"/>
    <property type="evidence" value="ECO:0007669"/>
    <property type="project" value="TreeGrafter"/>
</dbReference>
<dbReference type="EMBL" id="PYVG01000010">
    <property type="protein sequence ID" value="PTB89611.1"/>
    <property type="molecule type" value="Genomic_DNA"/>
</dbReference>
<dbReference type="GO" id="GO:0000018">
    <property type="term" value="P:regulation of DNA recombination"/>
    <property type="evidence" value="ECO:0007669"/>
    <property type="project" value="TreeGrafter"/>
</dbReference>
<evidence type="ECO:0000256" key="6">
    <source>
        <dbReference type="HAMAP-Rule" id="MF_00194"/>
    </source>
</evidence>
<evidence type="ECO:0000313" key="8">
    <source>
        <dbReference type="Proteomes" id="UP000241514"/>
    </source>
</evidence>
<keyword evidence="5 6" id="KW-0233">DNA recombination</keyword>
<dbReference type="PANTHER" id="PTHR38103">
    <property type="entry name" value="RECOMBINATION-ASSOCIATED PROTEIN RDGC"/>
    <property type="match status" value="1"/>
</dbReference>
<sequence>MWFRNLRIYTLADDFVLPENLDSALEAQQFQPCGRQELASFGWSSPFGANNDQLVLRIGDHSLFCARKEERVLPAAVINGELEQQLQVIEAEQDRKVAAKEKQTMKEDIIHRLMPQAFTKFSSTWGMINMQHRIVIVDASTAAKAENFLALLRGSLGSLPVKPWLSSDSAELFFTQWLRDSQIPGDFDFGDELELRDTIDEGGVVRARQIDLTSTEIKNHLEHGKQVTKLGLIWADRLSFVMEADCSIKRLKPTDRLTDEQEKISNISSAEKIDSDFALLSGELHELFPALVSLFQSQEGLE</sequence>
<dbReference type="NCBIfam" id="NF001462">
    <property type="entry name" value="PRK00321.1-3"/>
    <property type="match status" value="1"/>
</dbReference>
<dbReference type="HAMAP" id="MF_00194">
    <property type="entry name" value="RdgC"/>
    <property type="match status" value="1"/>
</dbReference>
<evidence type="ECO:0000256" key="5">
    <source>
        <dbReference type="ARBA" id="ARBA00023172"/>
    </source>
</evidence>
<dbReference type="NCBIfam" id="NF001464">
    <property type="entry name" value="PRK00321.1-5"/>
    <property type="match status" value="1"/>
</dbReference>
<evidence type="ECO:0000256" key="4">
    <source>
        <dbReference type="ARBA" id="ARBA00022490"/>
    </source>
</evidence>
<evidence type="ECO:0000256" key="2">
    <source>
        <dbReference type="ARBA" id="ARBA00008657"/>
    </source>
</evidence>
<reference evidence="7 8" key="1">
    <citation type="submission" date="2018-03" db="EMBL/GenBank/DDBJ databases">
        <title>Cross-interface Injection: A General Nanoliter Liquid Handling Method Applied to Single Cells Genome Amplification Automated Nanoliter Liquid Handling Applied to Single Cell Multiple Displacement Amplification.</title>
        <authorList>
            <person name="Yun J."/>
            <person name="Xu P."/>
            <person name="Xu J."/>
            <person name="Dai X."/>
            <person name="Wang Y."/>
            <person name="Zheng X."/>
            <person name="Cao C."/>
            <person name="Yi Q."/>
            <person name="Zhu Y."/>
            <person name="Wang L."/>
            <person name="Dong Z."/>
            <person name="Huang Y."/>
            <person name="Huang L."/>
            <person name="Du W."/>
        </authorList>
    </citation>
    <scope>NUCLEOTIDE SEQUENCE [LARGE SCALE GENOMIC DNA]</scope>
    <source>
        <strain evidence="7 8">A9-4</strain>
    </source>
</reference>
<comment type="subcellular location">
    <subcellularLocation>
        <location evidence="1 6">Cytoplasm</location>
        <location evidence="1 6">Nucleoid</location>
    </subcellularLocation>
</comment>
<comment type="similarity">
    <text evidence="2 6">Belongs to the RdgC family.</text>
</comment>
<dbReference type="PANTHER" id="PTHR38103:SF1">
    <property type="entry name" value="RECOMBINATION-ASSOCIATED PROTEIN RDGC"/>
    <property type="match status" value="1"/>
</dbReference>
<dbReference type="Pfam" id="PF04381">
    <property type="entry name" value="RdgC"/>
    <property type="match status" value="1"/>
</dbReference>
<accession>A0A2T4CU68</accession>
<evidence type="ECO:0000256" key="1">
    <source>
        <dbReference type="ARBA" id="ARBA00004453"/>
    </source>
</evidence>
<keyword evidence="4 6" id="KW-0963">Cytoplasm</keyword>
<dbReference type="Proteomes" id="UP000241514">
    <property type="component" value="Unassembled WGS sequence"/>
</dbReference>